<dbReference type="InterPro" id="IPR023088">
    <property type="entry name" value="PDEase"/>
</dbReference>
<dbReference type="InterPro" id="IPR036971">
    <property type="entry name" value="PDEase_catalytic_dom_sf"/>
</dbReference>
<dbReference type="Pfam" id="PF00233">
    <property type="entry name" value="PDEase_I"/>
    <property type="match status" value="1"/>
</dbReference>
<dbReference type="AlphaFoldDB" id="A0A6U3TVK1"/>
<dbReference type="EC" id="3.1.4.-" evidence="6"/>
<dbReference type="PROSITE" id="PS51845">
    <property type="entry name" value="PDEASE_I_2"/>
    <property type="match status" value="1"/>
</dbReference>
<dbReference type="SUPFAM" id="SSF109604">
    <property type="entry name" value="HD-domain/PDEase-like"/>
    <property type="match status" value="1"/>
</dbReference>
<evidence type="ECO:0000256" key="4">
    <source>
        <dbReference type="PIRSR" id="PIRSR623088-2"/>
    </source>
</evidence>
<sequence>MRGLFNSTRKKFSWSKRVDSQLFELENTNLQDLENSEERTAVCSIDSQDENPWERNVRLLRMVKVEESERVTFEQVIEWLENVTVARVNENTVVYEPPQILEKPPEPERWAHALTSSPKSTGASKLGSKPSIPQAPRTRRGSHSTTPCRVRLSRNMRSAYKPREDCDATYEPEPPALGLSSDNVFTFDMFSDWSLDVFEIAPSLSGNMLPALMAAVMERYAFAERLSISARRLYYFLHAVEQRYCYTPHAPNPYHTALHAADVFGSVVYIINHVCNESLATRDIFTLYIAALIHDFRHPGVNQGFLTKTSHELALLYNDSSVLENFHVSESFRLMRSSSDMNFLVTASEADRTHFRKVVIQLTLATDLAKHAQVLSAFTQKFLQKSAHETTEEIPNRVPCAEDEEGNILVLQMALKCADISHPTKKWSVHHRWSLLIVEEFFNQGDAEKLAGLPVSALCDRQNDQIHNMQIGFIDFVVRPCFSAVIAYFSKEPNFEHAWLQQLNANRRQWVDGYDETSADKNHA</sequence>
<feature type="binding site" evidence="5">
    <location>
        <position position="295"/>
    </location>
    <ligand>
        <name>Zn(2+)</name>
        <dbReference type="ChEBI" id="CHEBI:29105"/>
        <label>1</label>
    </ligand>
</feature>
<dbReference type="SMART" id="SM00471">
    <property type="entry name" value="HDc"/>
    <property type="match status" value="1"/>
</dbReference>
<keyword evidence="2 6" id="KW-0378">Hydrolase</keyword>
<evidence type="ECO:0000259" key="8">
    <source>
        <dbReference type="PROSITE" id="PS51845"/>
    </source>
</evidence>
<feature type="compositionally biased region" description="Polar residues" evidence="7">
    <location>
        <begin position="114"/>
        <end position="123"/>
    </location>
</feature>
<dbReference type="InterPro" id="IPR002073">
    <property type="entry name" value="PDEase_catalytic_dom"/>
</dbReference>
<feature type="binding site" evidence="5">
    <location>
        <position position="419"/>
    </location>
    <ligand>
        <name>Zn(2+)</name>
        <dbReference type="ChEBI" id="CHEBI:29105"/>
        <label>1</label>
    </ligand>
</feature>
<dbReference type="GO" id="GO:0046872">
    <property type="term" value="F:metal ion binding"/>
    <property type="evidence" value="ECO:0007669"/>
    <property type="project" value="UniProtKB-KW"/>
</dbReference>
<feature type="domain" description="PDEase" evidence="8">
    <location>
        <begin position="172"/>
        <end position="517"/>
    </location>
</feature>
<comment type="cofactor">
    <cofactor evidence="6">
        <name>a divalent metal cation</name>
        <dbReference type="ChEBI" id="CHEBI:60240"/>
    </cofactor>
    <text evidence="6">Binds 2 divalent metal cations per subunit. Site 1 may preferentially bind zinc ions, while site 2 has a preference for magnesium and/or manganese ions.</text>
</comment>
<keyword evidence="1 5" id="KW-0479">Metal-binding</keyword>
<feature type="binding site" evidence="5">
    <location>
        <position position="294"/>
    </location>
    <ligand>
        <name>Zn(2+)</name>
        <dbReference type="ChEBI" id="CHEBI:29105"/>
        <label>1</label>
    </ligand>
</feature>
<evidence type="ECO:0000256" key="7">
    <source>
        <dbReference type="SAM" id="MobiDB-lite"/>
    </source>
</evidence>
<organism evidence="9">
    <name type="scientific">Octactis speculum</name>
    <dbReference type="NCBI Taxonomy" id="3111310"/>
    <lineage>
        <taxon>Eukaryota</taxon>
        <taxon>Sar</taxon>
        <taxon>Stramenopiles</taxon>
        <taxon>Ochrophyta</taxon>
        <taxon>Dictyochophyceae</taxon>
        <taxon>Dictyochales</taxon>
        <taxon>Dictyochaceae</taxon>
        <taxon>Octactis</taxon>
    </lineage>
</organism>
<dbReference type="InterPro" id="IPR003607">
    <property type="entry name" value="HD/PDEase_dom"/>
</dbReference>
<feature type="binding site" evidence="4">
    <location>
        <position position="295"/>
    </location>
    <ligand>
        <name>AMP</name>
        <dbReference type="ChEBI" id="CHEBI:456215"/>
    </ligand>
</feature>
<dbReference type="PRINTS" id="PR00387">
    <property type="entry name" value="PDIESTERASE1"/>
</dbReference>
<feature type="active site" description="Proton donor" evidence="3">
    <location>
        <position position="255"/>
    </location>
</feature>
<dbReference type="PROSITE" id="PS00126">
    <property type="entry name" value="PDEASE_I_1"/>
    <property type="match status" value="1"/>
</dbReference>
<evidence type="ECO:0000256" key="5">
    <source>
        <dbReference type="PIRSR" id="PIRSR623088-3"/>
    </source>
</evidence>
<evidence type="ECO:0000313" key="10">
    <source>
        <dbReference type="EMBL" id="CAD9427929.1"/>
    </source>
</evidence>
<evidence type="ECO:0000313" key="9">
    <source>
        <dbReference type="EMBL" id="CAD9427925.1"/>
    </source>
</evidence>
<feature type="binding site" evidence="5">
    <location>
        <position position="259"/>
    </location>
    <ligand>
        <name>Zn(2+)</name>
        <dbReference type="ChEBI" id="CHEBI:29105"/>
        <label>1</label>
    </ligand>
</feature>
<proteinExistence type="inferred from homology"/>
<feature type="binding site" evidence="5">
    <location>
        <position position="295"/>
    </location>
    <ligand>
        <name>Zn(2+)</name>
        <dbReference type="ChEBI" id="CHEBI:29105"/>
        <label>2</label>
    </ligand>
</feature>
<evidence type="ECO:0000256" key="2">
    <source>
        <dbReference type="ARBA" id="ARBA00022801"/>
    </source>
</evidence>
<dbReference type="GO" id="GO:0007165">
    <property type="term" value="P:signal transduction"/>
    <property type="evidence" value="ECO:0007669"/>
    <property type="project" value="InterPro"/>
</dbReference>
<evidence type="ECO:0000256" key="3">
    <source>
        <dbReference type="PIRSR" id="PIRSR623088-1"/>
    </source>
</evidence>
<feature type="binding site" evidence="4">
    <location>
        <begin position="255"/>
        <end position="259"/>
    </location>
    <ligand>
        <name>AMP</name>
        <dbReference type="ChEBI" id="CHEBI:456215"/>
    </ligand>
</feature>
<feature type="binding site" evidence="4">
    <location>
        <position position="419"/>
    </location>
    <ligand>
        <name>AMP</name>
        <dbReference type="ChEBI" id="CHEBI:456215"/>
    </ligand>
</feature>
<dbReference type="EMBL" id="HBGS01030000">
    <property type="protein sequence ID" value="CAD9427929.1"/>
    <property type="molecule type" value="Transcribed_RNA"/>
</dbReference>
<reference evidence="9" key="1">
    <citation type="submission" date="2021-01" db="EMBL/GenBank/DDBJ databases">
        <authorList>
            <person name="Corre E."/>
            <person name="Pelletier E."/>
            <person name="Niang G."/>
            <person name="Scheremetjew M."/>
            <person name="Finn R."/>
            <person name="Kale V."/>
            <person name="Holt S."/>
            <person name="Cochrane G."/>
            <person name="Meng A."/>
            <person name="Brown T."/>
            <person name="Cohen L."/>
        </authorList>
    </citation>
    <scope>NUCLEOTIDE SEQUENCE</scope>
    <source>
        <strain evidence="9">CCMP1381</strain>
    </source>
</reference>
<accession>A0A6U3TVK1</accession>
<protein>
    <recommendedName>
        <fullName evidence="6">Phosphodiesterase</fullName>
        <ecNumber evidence="6">3.1.4.-</ecNumber>
    </recommendedName>
</protein>
<name>A0A6U3TVK1_9STRA</name>
<feature type="binding site" evidence="4">
    <location>
        <position position="470"/>
    </location>
    <ligand>
        <name>AMP</name>
        <dbReference type="ChEBI" id="CHEBI:456215"/>
    </ligand>
</feature>
<comment type="similarity">
    <text evidence="6">Belongs to the cyclic nucleotide phosphodiesterase family.</text>
</comment>
<dbReference type="GO" id="GO:0004114">
    <property type="term" value="F:3',5'-cyclic-nucleotide phosphodiesterase activity"/>
    <property type="evidence" value="ECO:0007669"/>
    <property type="project" value="InterPro"/>
</dbReference>
<dbReference type="PANTHER" id="PTHR11347">
    <property type="entry name" value="CYCLIC NUCLEOTIDE PHOSPHODIESTERASE"/>
    <property type="match status" value="1"/>
</dbReference>
<evidence type="ECO:0000256" key="1">
    <source>
        <dbReference type="ARBA" id="ARBA00022723"/>
    </source>
</evidence>
<dbReference type="InterPro" id="IPR023174">
    <property type="entry name" value="PDEase_CS"/>
</dbReference>
<feature type="region of interest" description="Disordered" evidence="7">
    <location>
        <begin position="112"/>
        <end position="154"/>
    </location>
</feature>
<dbReference type="CDD" id="cd00077">
    <property type="entry name" value="HDc"/>
    <property type="match status" value="1"/>
</dbReference>
<dbReference type="Gene3D" id="1.10.1300.10">
    <property type="entry name" value="3'5'-cyclic nucleotide phosphodiesterase, catalytic domain"/>
    <property type="match status" value="1"/>
</dbReference>
<gene>
    <name evidence="9" type="ORF">DSPE1174_LOCUS15287</name>
    <name evidence="10" type="ORF">DSPE1174_LOCUS15288</name>
</gene>
<evidence type="ECO:0000256" key="6">
    <source>
        <dbReference type="RuleBase" id="RU363067"/>
    </source>
</evidence>
<dbReference type="EMBL" id="HBGS01029999">
    <property type="protein sequence ID" value="CAD9427925.1"/>
    <property type="molecule type" value="Transcribed_RNA"/>
</dbReference>